<reference evidence="2 3" key="1">
    <citation type="submission" date="2019-07" db="EMBL/GenBank/DDBJ databases">
        <title>Allobacillus sp. nov. SKP isolated from shrimp paste of Euphausiacea.</title>
        <authorList>
            <person name="Kanchanasin P."/>
            <person name="Tanasupawat S."/>
            <person name="Shi W."/>
            <person name="Wu L."/>
            <person name="Ma J."/>
        </authorList>
    </citation>
    <scope>NUCLEOTIDE SEQUENCE [LARGE SCALE GENOMIC DNA]</scope>
    <source>
        <strain evidence="2 3">SKP4-8</strain>
    </source>
</reference>
<dbReference type="InterPro" id="IPR051606">
    <property type="entry name" value="Polyketide_Oxido-like"/>
</dbReference>
<proteinExistence type="predicted"/>
<feature type="domain" description="NAD(P)-binding" evidence="1">
    <location>
        <begin position="7"/>
        <end position="196"/>
    </location>
</feature>
<dbReference type="RefSeq" id="WP_144088415.1">
    <property type="nucleotide sequence ID" value="NZ_VMHE01000007.1"/>
</dbReference>
<dbReference type="PANTHER" id="PTHR43355:SF2">
    <property type="entry name" value="FLAVIN REDUCTASE (NADPH)"/>
    <property type="match status" value="1"/>
</dbReference>
<keyword evidence="3" id="KW-1185">Reference proteome</keyword>
<gene>
    <name evidence="2" type="ORF">FPQ13_05955</name>
</gene>
<comment type="caution">
    <text evidence="2">The sequence shown here is derived from an EMBL/GenBank/DDBJ whole genome shotgun (WGS) entry which is preliminary data.</text>
</comment>
<organism evidence="2 3">
    <name type="scientific">Allobacillus salarius</name>
    <dbReference type="NCBI Taxonomy" id="1955272"/>
    <lineage>
        <taxon>Bacteria</taxon>
        <taxon>Bacillati</taxon>
        <taxon>Bacillota</taxon>
        <taxon>Bacilli</taxon>
        <taxon>Bacillales</taxon>
        <taxon>Bacillaceae</taxon>
        <taxon>Allobacillus</taxon>
    </lineage>
</organism>
<accession>A0A556PN73</accession>
<sequence length="208" mass="23229">MKILLLGATGRVGTVLLEKMLQDGHEVVALVRSPEKITLEHSNLYIVQGDVLDEEALKRAMTTISMEAVVSALNTDKNNVLSRYTPTIIQLMNDYHVKRYIAIGTAGILNSRVNPSIYRFQSSESKRKTTTAAEDHAAAYELLKESDLDWTVVCPTYLPEGEEVGDYRVEAEMLPVDGKKISVQDTAAFAYKQLTEDTFIRKRVGIAY</sequence>
<name>A0A556PN73_9BACI</name>
<protein>
    <submittedName>
        <fullName evidence="2">NAD-dependent epimerase/dehydratase family protein</fullName>
    </submittedName>
</protein>
<dbReference type="AlphaFoldDB" id="A0A556PN73"/>
<dbReference type="SUPFAM" id="SSF51735">
    <property type="entry name" value="NAD(P)-binding Rossmann-fold domains"/>
    <property type="match status" value="1"/>
</dbReference>
<dbReference type="PANTHER" id="PTHR43355">
    <property type="entry name" value="FLAVIN REDUCTASE (NADPH)"/>
    <property type="match status" value="1"/>
</dbReference>
<evidence type="ECO:0000313" key="3">
    <source>
        <dbReference type="Proteomes" id="UP000316425"/>
    </source>
</evidence>
<dbReference type="GO" id="GO:0016646">
    <property type="term" value="F:oxidoreductase activity, acting on the CH-NH group of donors, NAD or NADP as acceptor"/>
    <property type="evidence" value="ECO:0007669"/>
    <property type="project" value="TreeGrafter"/>
</dbReference>
<dbReference type="InterPro" id="IPR036291">
    <property type="entry name" value="NAD(P)-bd_dom_sf"/>
</dbReference>
<dbReference type="Proteomes" id="UP000316425">
    <property type="component" value="Unassembled WGS sequence"/>
</dbReference>
<evidence type="ECO:0000313" key="2">
    <source>
        <dbReference type="EMBL" id="TSJ65850.1"/>
    </source>
</evidence>
<dbReference type="Gene3D" id="3.40.50.720">
    <property type="entry name" value="NAD(P)-binding Rossmann-like Domain"/>
    <property type="match status" value="1"/>
</dbReference>
<dbReference type="EMBL" id="VMHE01000007">
    <property type="protein sequence ID" value="TSJ65850.1"/>
    <property type="molecule type" value="Genomic_DNA"/>
</dbReference>
<dbReference type="InterPro" id="IPR016040">
    <property type="entry name" value="NAD(P)-bd_dom"/>
</dbReference>
<dbReference type="Pfam" id="PF13460">
    <property type="entry name" value="NAD_binding_10"/>
    <property type="match status" value="1"/>
</dbReference>
<dbReference type="OrthoDB" id="9785372at2"/>
<evidence type="ECO:0000259" key="1">
    <source>
        <dbReference type="Pfam" id="PF13460"/>
    </source>
</evidence>